<dbReference type="AlphaFoldDB" id="M8ASL5"/>
<dbReference type="PANTHER" id="PTHR33110:SF151">
    <property type="entry name" value="DUF295 DOMAIN-CONTAINING PROTEIN"/>
    <property type="match status" value="1"/>
</dbReference>
<reference evidence="3" key="1">
    <citation type="submission" date="2015-06" db="UniProtKB">
        <authorList>
            <consortium name="EnsemblPlants"/>
        </authorList>
    </citation>
    <scope>IDENTIFICATION</scope>
</reference>
<feature type="region of interest" description="Disordered" evidence="1">
    <location>
        <begin position="186"/>
        <end position="236"/>
    </location>
</feature>
<accession>M8ASL5</accession>
<dbReference type="PANTHER" id="PTHR33110">
    <property type="entry name" value="F-BOX/KELCH-REPEAT PROTEIN-RELATED"/>
    <property type="match status" value="1"/>
</dbReference>
<dbReference type="InterPro" id="IPR005174">
    <property type="entry name" value="KIB1-4_b-propeller"/>
</dbReference>
<proteinExistence type="predicted"/>
<dbReference type="EnsemblPlants" id="EMT07487">
    <property type="protein sequence ID" value="EMT07487"/>
    <property type="gene ID" value="F775_52434"/>
</dbReference>
<protein>
    <recommendedName>
        <fullName evidence="2">KIB1-4 beta-propeller domain-containing protein</fullName>
    </recommendedName>
</protein>
<feature type="compositionally biased region" description="Basic and acidic residues" evidence="1">
    <location>
        <begin position="191"/>
        <end position="200"/>
    </location>
</feature>
<sequence>MLIGQAAFWQCKVSRTSHTTKQSKKLEGEATSRAIRLAKFVNTPLYVVHVMSTDAMEEIAKAKREGQRVIGEPVVSGLVLDDSWLWDPDFATASKLFEALVGTDHCTFNSTQKAFGSDDFRKIPNGVNGNVRYVQQKLDAGRVQKGIMASPLKGEQRRLTPYGWSEGGRLRIGVVISTRPIQQQTAASCKCDGEGMDPPRRGTGMDPPRSGRRGGSGVRSGGGGDRSAVSGGGGDRSDRLRLRAVCRAWRVSATGLPPSHLHLPWLVFGDGTLLDVANNTAHRVRIPDDAVCYSAGENTFFLVHDDGRCSLMDVFSGTPVTPLPELAALLAACNVNARYELLQPITRVVVSPAASAELEYRLVAVMIRPGKFLLSTCRPAGEPNTCVALDHYFDFSIADIRFFQGKIYALSKINETLRALDLNNGYLDELPPSPSCIDVICGVRSEFAMTEEPHLQKDPWPYGHVVAGRYLVECNGKLLMVRRWARKPLISFSYYSMTEFRDKDGYDLERTRRWKKAQGLDGWAMFVSSRCSKAATAASHGAREDCVYFAHQWGRRDPDNPIGGSGVYNMRDGVITRPLLPEPAAVGGSMLWSRRFPAWVFPIEV</sequence>
<evidence type="ECO:0000313" key="3">
    <source>
        <dbReference type="EnsemblPlants" id="EMT07487"/>
    </source>
</evidence>
<dbReference type="ExpressionAtlas" id="M8ASL5">
    <property type="expression patterns" value="baseline"/>
</dbReference>
<organism evidence="3">
    <name type="scientific">Aegilops tauschii</name>
    <name type="common">Tausch's goatgrass</name>
    <name type="synonym">Aegilops squarrosa</name>
    <dbReference type="NCBI Taxonomy" id="37682"/>
    <lineage>
        <taxon>Eukaryota</taxon>
        <taxon>Viridiplantae</taxon>
        <taxon>Streptophyta</taxon>
        <taxon>Embryophyta</taxon>
        <taxon>Tracheophyta</taxon>
        <taxon>Spermatophyta</taxon>
        <taxon>Magnoliopsida</taxon>
        <taxon>Liliopsida</taxon>
        <taxon>Poales</taxon>
        <taxon>Poaceae</taxon>
        <taxon>BOP clade</taxon>
        <taxon>Pooideae</taxon>
        <taxon>Triticodae</taxon>
        <taxon>Triticeae</taxon>
        <taxon>Triticinae</taxon>
        <taxon>Aegilops</taxon>
    </lineage>
</organism>
<feature type="compositionally biased region" description="Gly residues" evidence="1">
    <location>
        <begin position="213"/>
        <end position="234"/>
    </location>
</feature>
<evidence type="ECO:0000256" key="1">
    <source>
        <dbReference type="SAM" id="MobiDB-lite"/>
    </source>
</evidence>
<dbReference type="Gene3D" id="3.20.20.140">
    <property type="entry name" value="Metal-dependent hydrolases"/>
    <property type="match status" value="2"/>
</dbReference>
<name>M8ASL5_AEGTA</name>
<dbReference type="InterPro" id="IPR032466">
    <property type="entry name" value="Metal_Hydrolase"/>
</dbReference>
<dbReference type="Pfam" id="PF03478">
    <property type="entry name" value="Beta-prop_KIB1-4"/>
    <property type="match status" value="1"/>
</dbReference>
<dbReference type="SUPFAM" id="SSF51556">
    <property type="entry name" value="Metallo-dependent hydrolases"/>
    <property type="match status" value="1"/>
</dbReference>
<evidence type="ECO:0000259" key="2">
    <source>
        <dbReference type="Pfam" id="PF03478"/>
    </source>
</evidence>
<feature type="domain" description="KIB1-4 beta-propeller" evidence="2">
    <location>
        <begin position="275"/>
        <end position="569"/>
    </location>
</feature>